<dbReference type="GeneID" id="66975072"/>
<sequence>MEAFIIVGLIYIGISYFLTAENADGLLAGYNTMSDERKKLYDITSTVNIINRTVRWTGIVLTLVGIVFYFIHVEEFIHFIILIFSIIPLLASSIYARLRYSKDPMRWYDWIIPIGISVGSILLTYLFITN</sequence>
<protein>
    <recommendedName>
        <fullName evidence="4">DUF3784 domain-containing protein</fullName>
    </recommendedName>
</protein>
<evidence type="ECO:0000256" key="1">
    <source>
        <dbReference type="SAM" id="Phobius"/>
    </source>
</evidence>
<feature type="transmembrane region" description="Helical" evidence="1">
    <location>
        <begin position="110"/>
        <end position="128"/>
    </location>
</feature>
<feature type="transmembrane region" description="Helical" evidence="1">
    <location>
        <begin position="6"/>
        <end position="32"/>
    </location>
</feature>
<evidence type="ECO:0008006" key="4">
    <source>
        <dbReference type="Google" id="ProtNLM"/>
    </source>
</evidence>
<dbReference type="RefSeq" id="WP_006260659.1">
    <property type="nucleotide sequence ID" value="NZ_JH590837.1"/>
</dbReference>
<feature type="transmembrane region" description="Helical" evidence="1">
    <location>
        <begin position="77"/>
        <end position="98"/>
    </location>
</feature>
<dbReference type="EMBL" id="AGEE01000008">
    <property type="protein sequence ID" value="EHO13900.1"/>
    <property type="molecule type" value="Genomic_DNA"/>
</dbReference>
<evidence type="ECO:0000313" key="2">
    <source>
        <dbReference type="EMBL" id="EHO13900.1"/>
    </source>
</evidence>
<comment type="caution">
    <text evidence="2">The sequence shown here is derived from an EMBL/GenBank/DDBJ whole genome shotgun (WGS) entry which is preliminary data.</text>
</comment>
<reference evidence="2 3" key="1">
    <citation type="submission" date="2011-11" db="EMBL/GenBank/DDBJ databases">
        <title>The Genome Sequence of Myroides odoratimimus CIP 101113.</title>
        <authorList>
            <person name="Earl A."/>
            <person name="Ward D."/>
            <person name="Feldgarden M."/>
            <person name="Gevers D."/>
            <person name="Huys G."/>
            <person name="Young S.K."/>
            <person name="Zeng Q."/>
            <person name="Gargeya S."/>
            <person name="Fitzgerald M."/>
            <person name="Haas B."/>
            <person name="Abouelleil A."/>
            <person name="Alvarado L."/>
            <person name="Arachchi H.M."/>
            <person name="Berlin A."/>
            <person name="Brown A."/>
            <person name="Chapman S.B."/>
            <person name="Chen Z."/>
            <person name="Dunbar C."/>
            <person name="Freedman E."/>
            <person name="Gearin G."/>
            <person name="Goldberg J."/>
            <person name="Griggs A."/>
            <person name="Gujja S."/>
            <person name="Heiman D."/>
            <person name="Howarth C."/>
            <person name="Larson L."/>
            <person name="Lui A."/>
            <person name="MacDonald P.J.P."/>
            <person name="Montmayeur A."/>
            <person name="Murphy C."/>
            <person name="Neiman D."/>
            <person name="Pearson M."/>
            <person name="Priest M."/>
            <person name="Roberts A."/>
            <person name="Saif S."/>
            <person name="Shea T."/>
            <person name="Shenoy N."/>
            <person name="Sisk P."/>
            <person name="Stolte C."/>
            <person name="Sykes S."/>
            <person name="Wortman J."/>
            <person name="Nusbaum C."/>
            <person name="Birren B."/>
        </authorList>
    </citation>
    <scope>NUCLEOTIDE SEQUENCE [LARGE SCALE GENOMIC DNA]</scope>
    <source>
        <strain evidence="2 3">CIP 101113</strain>
    </source>
</reference>
<evidence type="ECO:0000313" key="3">
    <source>
        <dbReference type="Proteomes" id="UP000004834"/>
    </source>
</evidence>
<organism evidence="2 3">
    <name type="scientific">Myroides odoratimimus CIP 101113</name>
    <dbReference type="NCBI Taxonomy" id="883154"/>
    <lineage>
        <taxon>Bacteria</taxon>
        <taxon>Pseudomonadati</taxon>
        <taxon>Bacteroidota</taxon>
        <taxon>Flavobacteriia</taxon>
        <taxon>Flavobacteriales</taxon>
        <taxon>Flavobacteriaceae</taxon>
        <taxon>Myroides</taxon>
    </lineage>
</organism>
<keyword evidence="1" id="KW-0812">Transmembrane</keyword>
<feature type="transmembrane region" description="Helical" evidence="1">
    <location>
        <begin position="53"/>
        <end position="71"/>
    </location>
</feature>
<dbReference type="Proteomes" id="UP000004834">
    <property type="component" value="Unassembled WGS sequence"/>
</dbReference>
<dbReference type="Pfam" id="PF12650">
    <property type="entry name" value="DUF3784"/>
    <property type="match status" value="1"/>
</dbReference>
<dbReference type="InterPro" id="IPR017259">
    <property type="entry name" value="UCP037672"/>
</dbReference>
<dbReference type="AlphaFoldDB" id="A0AAV3F539"/>
<gene>
    <name evidence="2" type="ORF">HMPREF9715_00974</name>
</gene>
<accession>A0AAV3F539</accession>
<keyword evidence="1" id="KW-1133">Transmembrane helix</keyword>
<keyword evidence="1" id="KW-0472">Membrane</keyword>
<proteinExistence type="predicted"/>
<name>A0AAV3F539_9FLAO</name>